<feature type="domain" description="DDE" evidence="1">
    <location>
        <begin position="2"/>
        <end position="82"/>
    </location>
</feature>
<dbReference type="Pfam" id="PF13610">
    <property type="entry name" value="DDE_Tnp_IS240"/>
    <property type="match status" value="1"/>
</dbReference>
<gene>
    <name evidence="2" type="ORF">RUA4292_00471</name>
</gene>
<dbReference type="EMBL" id="CYPU01000010">
    <property type="protein sequence ID" value="CUH46306.1"/>
    <property type="molecule type" value="Genomic_DNA"/>
</dbReference>
<organism evidence="2 3">
    <name type="scientific">Ruegeria atlantica</name>
    <dbReference type="NCBI Taxonomy" id="81569"/>
    <lineage>
        <taxon>Bacteria</taxon>
        <taxon>Pseudomonadati</taxon>
        <taxon>Pseudomonadota</taxon>
        <taxon>Alphaproteobacteria</taxon>
        <taxon>Rhodobacterales</taxon>
        <taxon>Roseobacteraceae</taxon>
        <taxon>Ruegeria</taxon>
    </lineage>
</organism>
<protein>
    <recommendedName>
        <fullName evidence="1">DDE domain-containing protein</fullName>
    </recommendedName>
</protein>
<proteinExistence type="predicted"/>
<dbReference type="InterPro" id="IPR032874">
    <property type="entry name" value="DDE_dom"/>
</dbReference>
<reference evidence="2 3" key="1">
    <citation type="submission" date="2015-09" db="EMBL/GenBank/DDBJ databases">
        <authorList>
            <consortium name="Swine Surveillance"/>
        </authorList>
    </citation>
    <scope>NUCLEOTIDE SEQUENCE [LARGE SCALE GENOMIC DNA]</scope>
    <source>
        <strain evidence="2 3">CECT 4292</strain>
    </source>
</reference>
<dbReference type="Proteomes" id="UP000050783">
    <property type="component" value="Unassembled WGS sequence"/>
</dbReference>
<evidence type="ECO:0000313" key="2">
    <source>
        <dbReference type="EMBL" id="CUH46306.1"/>
    </source>
</evidence>
<dbReference type="AlphaFoldDB" id="A0A0P1EUM5"/>
<evidence type="ECO:0000313" key="3">
    <source>
        <dbReference type="Proteomes" id="UP000050783"/>
    </source>
</evidence>
<evidence type="ECO:0000259" key="1">
    <source>
        <dbReference type="Pfam" id="PF13610"/>
    </source>
</evidence>
<sequence>MLESYVTKGRNRKAALKLLRKSMKRYGQPEVIMADKLRSYGAAVRSSATRLQEVPPRESVAYLPELFEASWGVLSEELVVRRAGVLRSFCP</sequence>
<name>A0A0P1EUM5_9RHOB</name>
<accession>A0A0P1EUM5</accession>